<dbReference type="EMBL" id="JAHYIQ010000014">
    <property type="protein sequence ID" value="KAK1126376.1"/>
    <property type="molecule type" value="Genomic_DNA"/>
</dbReference>
<keyword evidence="2" id="KW-1185">Reference proteome</keyword>
<comment type="caution">
    <text evidence="1">The sequence shown here is derived from an EMBL/GenBank/DDBJ whole genome shotgun (WGS) entry which is preliminary data.</text>
</comment>
<proteinExistence type="predicted"/>
<gene>
    <name evidence="1" type="ORF">K0M31_005014</name>
</gene>
<organism evidence="1 2">
    <name type="scientific">Melipona bicolor</name>
    <dbReference type="NCBI Taxonomy" id="60889"/>
    <lineage>
        <taxon>Eukaryota</taxon>
        <taxon>Metazoa</taxon>
        <taxon>Ecdysozoa</taxon>
        <taxon>Arthropoda</taxon>
        <taxon>Hexapoda</taxon>
        <taxon>Insecta</taxon>
        <taxon>Pterygota</taxon>
        <taxon>Neoptera</taxon>
        <taxon>Endopterygota</taxon>
        <taxon>Hymenoptera</taxon>
        <taxon>Apocrita</taxon>
        <taxon>Aculeata</taxon>
        <taxon>Apoidea</taxon>
        <taxon>Anthophila</taxon>
        <taxon>Apidae</taxon>
        <taxon>Melipona</taxon>
    </lineage>
</organism>
<evidence type="ECO:0000313" key="2">
    <source>
        <dbReference type="Proteomes" id="UP001177670"/>
    </source>
</evidence>
<sequence length="96" mass="10776">MDMGAQTNAKTPDVSARYIVGQPIYEAVRILWTSTIRQGNTLQFHCKNICIPPESVEARTQDDLESTRMGAFEEHDFFNVSLESTGSGEIHTEQVE</sequence>
<name>A0AA40FW62_9HYME</name>
<accession>A0AA40FW62</accession>
<protein>
    <submittedName>
        <fullName evidence="1">Uncharacterized protein</fullName>
    </submittedName>
</protein>
<reference evidence="1" key="1">
    <citation type="submission" date="2021-10" db="EMBL/GenBank/DDBJ databases">
        <title>Melipona bicolor Genome sequencing and assembly.</title>
        <authorList>
            <person name="Araujo N.S."/>
            <person name="Arias M.C."/>
        </authorList>
    </citation>
    <scope>NUCLEOTIDE SEQUENCE</scope>
    <source>
        <strain evidence="1">USP_2M_L1-L4_2017</strain>
        <tissue evidence="1">Whole body</tissue>
    </source>
</reference>
<dbReference type="Proteomes" id="UP001177670">
    <property type="component" value="Unassembled WGS sequence"/>
</dbReference>
<dbReference type="AlphaFoldDB" id="A0AA40FW62"/>
<evidence type="ECO:0000313" key="1">
    <source>
        <dbReference type="EMBL" id="KAK1126376.1"/>
    </source>
</evidence>